<dbReference type="InterPro" id="IPR005064">
    <property type="entry name" value="BUG"/>
</dbReference>
<feature type="region of interest" description="Disordered" evidence="2">
    <location>
        <begin position="65"/>
        <end position="101"/>
    </location>
</feature>
<accession>A0ABS1D3V8</accession>
<dbReference type="Proteomes" id="UP000697995">
    <property type="component" value="Unassembled WGS sequence"/>
</dbReference>
<proteinExistence type="inferred from homology"/>
<feature type="region of interest" description="Disordered" evidence="2">
    <location>
        <begin position="1"/>
        <end position="32"/>
    </location>
</feature>
<dbReference type="SUPFAM" id="SSF53850">
    <property type="entry name" value="Periplasmic binding protein-like II"/>
    <property type="match status" value="1"/>
</dbReference>
<evidence type="ECO:0000256" key="1">
    <source>
        <dbReference type="ARBA" id="ARBA00006987"/>
    </source>
</evidence>
<evidence type="ECO:0000256" key="2">
    <source>
        <dbReference type="SAM" id="MobiDB-lite"/>
    </source>
</evidence>
<dbReference type="CDD" id="cd07012">
    <property type="entry name" value="PBP2_Bug_TTT"/>
    <property type="match status" value="1"/>
</dbReference>
<dbReference type="PANTHER" id="PTHR42928:SF5">
    <property type="entry name" value="BLR1237 PROTEIN"/>
    <property type="match status" value="1"/>
</dbReference>
<evidence type="ECO:0008006" key="5">
    <source>
        <dbReference type="Google" id="ProtNLM"/>
    </source>
</evidence>
<name>A0ABS1D3V8_9PROT</name>
<evidence type="ECO:0000313" key="3">
    <source>
        <dbReference type="EMBL" id="MBK1661135.1"/>
    </source>
</evidence>
<feature type="compositionally biased region" description="Low complexity" evidence="2">
    <location>
        <begin position="1"/>
        <end position="17"/>
    </location>
</feature>
<organism evidence="3 4">
    <name type="scientific">Paracraurococcus ruber</name>
    <dbReference type="NCBI Taxonomy" id="77675"/>
    <lineage>
        <taxon>Bacteria</taxon>
        <taxon>Pseudomonadati</taxon>
        <taxon>Pseudomonadota</taxon>
        <taxon>Alphaproteobacteria</taxon>
        <taxon>Acetobacterales</taxon>
        <taxon>Roseomonadaceae</taxon>
        <taxon>Paracraurococcus</taxon>
    </lineage>
</organism>
<dbReference type="EMBL" id="NRSG01000256">
    <property type="protein sequence ID" value="MBK1661135.1"/>
    <property type="molecule type" value="Genomic_DNA"/>
</dbReference>
<sequence length="418" mass="43356">MPRQVPSPWSGASSAPGMQPATACGSLSSGQTVSSGAAMRACSAISGIHPHGWFSLPRSLRNNTARRKAGRGPAGQADRGLPGLQAEREHPGGGPTAMRPTRRGLAPLAATLLPLPAAAQDAWPSRPLRAIVAFPAGSGTDTLARFYGERLGRVLGQAVLVENIGGANGAIAARAAARAAPDGHTLFFGTVSTHAANPNLMRDPGYDPVEDFAPVSLISVNALGLLVRADFPARDLREFTAHALARPGQLNHGVGNAGGIAGAHLLAAATGIRAEQVAYRGTPAAVADLLGGRIQYMVVDLGPAVEHLRAGTLRVLAVTTAQRIALLPDVPTMQEQGLAGFDFASWNAVWMPARSPQAAVARLNWEIVAIGGTEEARRFMATMGVASSTSTPDWLAAHVRQDLARWARIAADAGMAKE</sequence>
<evidence type="ECO:0000313" key="4">
    <source>
        <dbReference type="Proteomes" id="UP000697995"/>
    </source>
</evidence>
<dbReference type="InterPro" id="IPR042100">
    <property type="entry name" value="Bug_dom1"/>
</dbReference>
<dbReference type="Pfam" id="PF03401">
    <property type="entry name" value="TctC"/>
    <property type="match status" value="1"/>
</dbReference>
<comment type="caution">
    <text evidence="3">The sequence shown here is derived from an EMBL/GenBank/DDBJ whole genome shotgun (WGS) entry which is preliminary data.</text>
</comment>
<protein>
    <recommendedName>
        <fullName evidence="5">Tripartite tricarboxylate transporter substrate binding protein</fullName>
    </recommendedName>
</protein>
<comment type="similarity">
    <text evidence="1">Belongs to the UPF0065 (bug) family.</text>
</comment>
<dbReference type="PANTHER" id="PTHR42928">
    <property type="entry name" value="TRICARBOXYLATE-BINDING PROTEIN"/>
    <property type="match status" value="1"/>
</dbReference>
<gene>
    <name evidence="3" type="ORF">CKO45_23255</name>
</gene>
<keyword evidence="4" id="KW-1185">Reference proteome</keyword>
<dbReference type="Gene3D" id="3.40.190.150">
    <property type="entry name" value="Bordetella uptake gene, domain 1"/>
    <property type="match status" value="1"/>
</dbReference>
<reference evidence="3 4" key="1">
    <citation type="journal article" date="2020" name="Microorganisms">
        <title>Osmotic Adaptation and Compatible Solute Biosynthesis of Phototrophic Bacteria as Revealed from Genome Analyses.</title>
        <authorList>
            <person name="Imhoff J.F."/>
            <person name="Rahn T."/>
            <person name="Kunzel S."/>
            <person name="Keller A."/>
            <person name="Neulinger S.C."/>
        </authorList>
    </citation>
    <scope>NUCLEOTIDE SEQUENCE [LARGE SCALE GENOMIC DNA]</scope>
    <source>
        <strain evidence="3 4">DSM 15382</strain>
    </source>
</reference>
<dbReference type="Gene3D" id="3.40.190.10">
    <property type="entry name" value="Periplasmic binding protein-like II"/>
    <property type="match status" value="1"/>
</dbReference>